<organism evidence="1 2">
    <name type="scientific">Parachitinimonas caeni</name>
    <dbReference type="NCBI Taxonomy" id="3031301"/>
    <lineage>
        <taxon>Bacteria</taxon>
        <taxon>Pseudomonadati</taxon>
        <taxon>Pseudomonadota</taxon>
        <taxon>Betaproteobacteria</taxon>
        <taxon>Neisseriales</taxon>
        <taxon>Chitinibacteraceae</taxon>
        <taxon>Parachitinimonas</taxon>
    </lineage>
</organism>
<dbReference type="EMBL" id="JARRAF010000041">
    <property type="protein sequence ID" value="MDK2126558.1"/>
    <property type="molecule type" value="Genomic_DNA"/>
</dbReference>
<name>A0ABT7E2L0_9NEIS</name>
<keyword evidence="2" id="KW-1185">Reference proteome</keyword>
<evidence type="ECO:0000313" key="2">
    <source>
        <dbReference type="Proteomes" id="UP001172778"/>
    </source>
</evidence>
<dbReference type="Proteomes" id="UP001172778">
    <property type="component" value="Unassembled WGS sequence"/>
</dbReference>
<dbReference type="PANTHER" id="PTHR35370">
    <property type="entry name" value="CYTOPLASMIC PROTEIN-RELATED-RELATED"/>
    <property type="match status" value="1"/>
</dbReference>
<dbReference type="PIRSF" id="PIRSF028304">
    <property type="entry name" value="UCP028304"/>
    <property type="match status" value="1"/>
</dbReference>
<dbReference type="NCBIfam" id="TIGR03359">
    <property type="entry name" value="VI_chp_6"/>
    <property type="match status" value="1"/>
</dbReference>
<reference evidence="1" key="1">
    <citation type="submission" date="2023-03" db="EMBL/GenBank/DDBJ databases">
        <title>Chitinimonas shenzhenensis gen. nov., sp. nov., a novel member of family Burkholderiaceae isolated from activated sludge collected in Shen Zhen, China.</title>
        <authorList>
            <person name="Wang X."/>
        </authorList>
    </citation>
    <scope>NUCLEOTIDE SEQUENCE</scope>
    <source>
        <strain evidence="1">DQS-5</strain>
    </source>
</reference>
<dbReference type="InterPro" id="IPR010272">
    <property type="entry name" value="T6SS_TssF"/>
</dbReference>
<dbReference type="Pfam" id="PF05947">
    <property type="entry name" value="T6SS_TssF"/>
    <property type="match status" value="1"/>
</dbReference>
<gene>
    <name evidence="1" type="primary">tssF</name>
    <name evidence="1" type="ORF">PZA18_21170</name>
</gene>
<accession>A0ABT7E2L0</accession>
<dbReference type="RefSeq" id="WP_284102877.1">
    <property type="nucleotide sequence ID" value="NZ_JARRAF010000041.1"/>
</dbReference>
<evidence type="ECO:0000313" key="1">
    <source>
        <dbReference type="EMBL" id="MDK2126558.1"/>
    </source>
</evidence>
<dbReference type="PANTHER" id="PTHR35370:SF1">
    <property type="entry name" value="TYPE VI SECRETION SYSTEM COMPONENT TSSF1"/>
    <property type="match status" value="1"/>
</dbReference>
<comment type="caution">
    <text evidence="1">The sequence shown here is derived from an EMBL/GenBank/DDBJ whole genome shotgun (WGS) entry which is preliminary data.</text>
</comment>
<sequence length="623" mass="69987">MNSRFLELYNQELRHVREMGVEFAAEYPKIARRLGLGGVEVEDPYVERLLEGFGFLSARVHLKLEAEFPQFTRHLLEMIYPHYGNPTPAVAIAQMVPSQGASNLANGYTVPRGSRMRGLLTHGEQTACEFVSAHEIKLWPIELESARYQTYAADLPPGRWGNTPIKGLLRLRLRTRGALRFDQLQIDDLPIFLAGPEDVASRLHELILGNAAGLMVSDPNRPGEGARVLPASCVQPVGFEDNEALLPYGNRSFQGYRLLHEYFAMPHRYLFFRLAGLADEIRRVGGDQIEIVLPFTKGDDALASLVDGDAFKLFCTPVVNLFRKRIDRIHLQPGVFEHHVVVDRRRPQDFEVFQLLQLEGYTANQHDEQIFRPFYASYDAPPELRGEAYFTVRREARLLSDRQRRTGARASYAGSELFVSLVDRQQAPFRADLDQLGGEVLATNRDLPLMLPTGGDHDFTLLDTAPVDAVRCLRGPSRPLAAVTEGEIAWRFISHLSLNYLSLTDLDPQQGAAALRELLSLYSERGDIVYAKQLEGIRSVSAKPVTRRLPMPGPIVFGRGIEVQVLVDETPFAGSSPFLLGMVLERFFARHVSLNSFSQTVLTSQTRGELKRWSARAGTRQIV</sequence>
<protein>
    <submittedName>
        <fullName evidence="1">Type VI secretion system baseplate subunit TssF</fullName>
    </submittedName>
</protein>
<proteinExistence type="predicted"/>